<accession>A0ABN5YMU6</accession>
<gene>
    <name evidence="1" type="ORF">MAUB_01030</name>
</gene>
<evidence type="ECO:0000313" key="1">
    <source>
        <dbReference type="EMBL" id="BBX82230.1"/>
    </source>
</evidence>
<dbReference type="Proteomes" id="UP000465609">
    <property type="component" value="Chromosome"/>
</dbReference>
<dbReference type="EMBL" id="AP022577">
    <property type="protein sequence ID" value="BBX82230.1"/>
    <property type="molecule type" value="Genomic_DNA"/>
</dbReference>
<reference evidence="1 2" key="1">
    <citation type="journal article" date="2019" name="Emerg. Microbes Infect.">
        <title>Comprehensive subspecies identification of 175 nontuberculous mycobacteria species based on 7547 genomic profiles.</title>
        <authorList>
            <person name="Matsumoto Y."/>
            <person name="Kinjo T."/>
            <person name="Motooka D."/>
            <person name="Nabeya D."/>
            <person name="Jung N."/>
            <person name="Uechi K."/>
            <person name="Horii T."/>
            <person name="Iida T."/>
            <person name="Fujita J."/>
            <person name="Nakamura S."/>
        </authorList>
    </citation>
    <scope>NUCLEOTIDE SEQUENCE [LARGE SCALE GENOMIC DNA]</scope>
    <source>
        <strain evidence="1 2">JCM 15296</strain>
    </source>
</reference>
<organism evidence="1 2">
    <name type="scientific">Mycolicibacterium aubagnense</name>
    <dbReference type="NCBI Taxonomy" id="319707"/>
    <lineage>
        <taxon>Bacteria</taxon>
        <taxon>Bacillati</taxon>
        <taxon>Actinomycetota</taxon>
        <taxon>Actinomycetes</taxon>
        <taxon>Mycobacteriales</taxon>
        <taxon>Mycobacteriaceae</taxon>
        <taxon>Mycolicibacterium</taxon>
    </lineage>
</organism>
<sequence>MAVFGDGVETELTRDEAAAELAVPGYDAYGKVRLYGVIADGETAGQIVPIKSQQNLDRFSYSRIYSVER</sequence>
<keyword evidence="2" id="KW-1185">Reference proteome</keyword>
<evidence type="ECO:0000313" key="2">
    <source>
        <dbReference type="Proteomes" id="UP000465609"/>
    </source>
</evidence>
<proteinExistence type="predicted"/>
<protein>
    <submittedName>
        <fullName evidence="1">Uncharacterized protein</fullName>
    </submittedName>
</protein>
<name>A0ABN5YMU6_9MYCO</name>